<evidence type="ECO:0000313" key="2">
    <source>
        <dbReference type="Proteomes" id="UP000494165"/>
    </source>
</evidence>
<keyword evidence="2" id="KW-1185">Reference proteome</keyword>
<comment type="caution">
    <text evidence="1">The sequence shown here is derived from an EMBL/GenBank/DDBJ whole genome shotgun (WGS) entry which is preliminary data.</text>
</comment>
<organism evidence="1 2">
    <name type="scientific">Cloeon dipterum</name>
    <dbReference type="NCBI Taxonomy" id="197152"/>
    <lineage>
        <taxon>Eukaryota</taxon>
        <taxon>Metazoa</taxon>
        <taxon>Ecdysozoa</taxon>
        <taxon>Arthropoda</taxon>
        <taxon>Hexapoda</taxon>
        <taxon>Insecta</taxon>
        <taxon>Pterygota</taxon>
        <taxon>Palaeoptera</taxon>
        <taxon>Ephemeroptera</taxon>
        <taxon>Pisciforma</taxon>
        <taxon>Baetidae</taxon>
        <taxon>Cloeon</taxon>
    </lineage>
</organism>
<name>A0A8S1CUL7_9INSE</name>
<gene>
    <name evidence="1" type="ORF">CLODIP_2_CD12584</name>
</gene>
<dbReference type="EMBL" id="CADEPI010000079">
    <property type="protein sequence ID" value="CAB3372971.1"/>
    <property type="molecule type" value="Genomic_DNA"/>
</dbReference>
<evidence type="ECO:0000313" key="1">
    <source>
        <dbReference type="EMBL" id="CAB3372971.1"/>
    </source>
</evidence>
<dbReference type="AlphaFoldDB" id="A0A8S1CUL7"/>
<accession>A0A8S1CUL7</accession>
<dbReference type="Proteomes" id="UP000494165">
    <property type="component" value="Unassembled WGS sequence"/>
</dbReference>
<sequence length="119" mass="13688">MYVNTTVTVPKNPFRYSFESIISLVGNITSFTTLTWQCEKTTNECRNTSLALIHLEECSQSSEVAEEAFLFRQELMHRKADFIIGDAFKLNMRTLFVLGELVFAQCFTYTQLLLSLNIN</sequence>
<reference evidence="1 2" key="1">
    <citation type="submission" date="2020-04" db="EMBL/GenBank/DDBJ databases">
        <authorList>
            <person name="Alioto T."/>
            <person name="Alioto T."/>
            <person name="Gomez Garrido J."/>
        </authorList>
    </citation>
    <scope>NUCLEOTIDE SEQUENCE [LARGE SCALE GENOMIC DNA]</scope>
</reference>
<protein>
    <submittedName>
        <fullName evidence="1">Uncharacterized protein</fullName>
    </submittedName>
</protein>
<proteinExistence type="predicted"/>